<feature type="chain" id="PRO_5045103032" evidence="3">
    <location>
        <begin position="39"/>
        <end position="510"/>
    </location>
</feature>
<dbReference type="Proteomes" id="UP001596072">
    <property type="component" value="Unassembled WGS sequence"/>
</dbReference>
<dbReference type="Gene3D" id="2.60.40.10">
    <property type="entry name" value="Immunoglobulins"/>
    <property type="match status" value="2"/>
</dbReference>
<keyword evidence="6" id="KW-1185">Reference proteome</keyword>
<evidence type="ECO:0000313" key="6">
    <source>
        <dbReference type="Proteomes" id="UP001596072"/>
    </source>
</evidence>
<dbReference type="PANTHER" id="PTHR24099:SF16">
    <property type="entry name" value="E3 UBIQUITIN-PROTEIN LIGASE MIDLINE-1-LIKE ISOFORM X1"/>
    <property type="match status" value="1"/>
</dbReference>
<keyword evidence="1" id="KW-0326">Glycosidase</keyword>
<proteinExistence type="predicted"/>
<keyword evidence="2" id="KW-0624">Polysaccharide degradation</keyword>
<keyword evidence="3" id="KW-0732">Signal</keyword>
<dbReference type="EMBL" id="JBHSNS010000008">
    <property type="protein sequence ID" value="MFC5730352.1"/>
    <property type="molecule type" value="Genomic_DNA"/>
</dbReference>
<feature type="domain" description="Fibronectin type-III" evidence="4">
    <location>
        <begin position="144"/>
        <end position="236"/>
    </location>
</feature>
<dbReference type="Pfam" id="PF00041">
    <property type="entry name" value="fn3"/>
    <property type="match status" value="2"/>
</dbReference>
<evidence type="ECO:0000256" key="2">
    <source>
        <dbReference type="ARBA" id="ARBA00023326"/>
    </source>
</evidence>
<dbReference type="SMART" id="SM00060">
    <property type="entry name" value="FN3"/>
    <property type="match status" value="2"/>
</dbReference>
<dbReference type="Gene3D" id="3.60.10.10">
    <property type="entry name" value="Endonuclease/exonuclease/phosphatase"/>
    <property type="match status" value="1"/>
</dbReference>
<protein>
    <submittedName>
        <fullName evidence="5">Fibronectin type III domain-containing protein</fullName>
    </submittedName>
</protein>
<dbReference type="InterPro" id="IPR036116">
    <property type="entry name" value="FN3_sf"/>
</dbReference>
<dbReference type="RefSeq" id="WP_136431040.1">
    <property type="nucleotide sequence ID" value="NZ_JBHSNS010000008.1"/>
</dbReference>
<dbReference type="PROSITE" id="PS51257">
    <property type="entry name" value="PROKAR_LIPOPROTEIN"/>
    <property type="match status" value="1"/>
</dbReference>
<organism evidence="5 6">
    <name type="scientific">Nocardioides vastitatis</name>
    <dbReference type="NCBI Taxonomy" id="2568655"/>
    <lineage>
        <taxon>Bacteria</taxon>
        <taxon>Bacillati</taxon>
        <taxon>Actinomycetota</taxon>
        <taxon>Actinomycetes</taxon>
        <taxon>Propionibacteriales</taxon>
        <taxon>Nocardioidaceae</taxon>
        <taxon>Nocardioides</taxon>
    </lineage>
</organism>
<feature type="domain" description="Fibronectin type-III" evidence="4">
    <location>
        <begin position="43"/>
        <end position="134"/>
    </location>
</feature>
<evidence type="ECO:0000256" key="3">
    <source>
        <dbReference type="SAM" id="SignalP"/>
    </source>
</evidence>
<evidence type="ECO:0000259" key="4">
    <source>
        <dbReference type="PROSITE" id="PS50853"/>
    </source>
</evidence>
<dbReference type="PANTHER" id="PTHR24099">
    <property type="entry name" value="E3 UBIQUITIN-PROTEIN LIGASE TRIM36-RELATED"/>
    <property type="match status" value="1"/>
</dbReference>
<dbReference type="InterPro" id="IPR050617">
    <property type="entry name" value="E3_ligase_FN3/SPRY"/>
</dbReference>
<gene>
    <name evidence="5" type="ORF">ACFPQB_15620</name>
</gene>
<reference evidence="6" key="1">
    <citation type="journal article" date="2019" name="Int. J. Syst. Evol. Microbiol.">
        <title>The Global Catalogue of Microorganisms (GCM) 10K type strain sequencing project: providing services to taxonomists for standard genome sequencing and annotation.</title>
        <authorList>
            <consortium name="The Broad Institute Genomics Platform"/>
            <consortium name="The Broad Institute Genome Sequencing Center for Infectious Disease"/>
            <person name="Wu L."/>
            <person name="Ma J."/>
        </authorList>
    </citation>
    <scope>NUCLEOTIDE SEQUENCE [LARGE SCALE GENOMIC DNA]</scope>
    <source>
        <strain evidence="6">YIM 94188</strain>
    </source>
</reference>
<keyword evidence="2" id="KW-0119">Carbohydrate metabolism</keyword>
<dbReference type="InterPro" id="IPR036691">
    <property type="entry name" value="Endo/exonu/phosph_ase_sf"/>
</dbReference>
<name>A0ABW0ZJ34_9ACTN</name>
<evidence type="ECO:0000313" key="5">
    <source>
        <dbReference type="EMBL" id="MFC5730352.1"/>
    </source>
</evidence>
<sequence>MRTEVGGRIRLRALSAVVAALACAVSVLGGAHVGPAEAATPARVTDVRVVSPTVTGSTASLTVRWDRAGRASGYQVLWSRSRRMTDPRVASTRTRSLTVRRLRQNVTYCFQVRGVSGRTKGRRSAVVCRLTPRRVGQAGAVWMSKQVVEGTGTAATTTLTVRWPRVGGATSYELDYRLGRTVQAPGKVTRKGISGETAIVRGLRPGQVYCFQVRGRNSAGYGYRSPTHCKFTMPAGRRAAASPSATVVDVGSFNACSDACPGWSTRAPKVRDRILAMNVGVMAMQEAGSATDYLDRNLPGYTKACQVGAGRAEADHWDSQSLFVRDADYTVVPGTANGVRFAAKTHGACWVEVIDRSTGRRLVVASVHLLNGKGDAEDRERYAQTGTLLGRIDAQYQNQPGGMPSLVLAGDFNSHRSRAFDGPRVRLEARRFHDGYDVAASYDSPPWQNSASGWLAVPVSSWTWGVHIDRVFAPAGAHVRSWRIVEPMSGGRYTQLLSDHSPVRVSIQLR</sequence>
<dbReference type="SUPFAM" id="SSF56219">
    <property type="entry name" value="DNase I-like"/>
    <property type="match status" value="1"/>
</dbReference>
<dbReference type="CDD" id="cd00063">
    <property type="entry name" value="FN3"/>
    <property type="match status" value="2"/>
</dbReference>
<comment type="caution">
    <text evidence="5">The sequence shown here is derived from an EMBL/GenBank/DDBJ whole genome shotgun (WGS) entry which is preliminary data.</text>
</comment>
<accession>A0ABW0ZJ34</accession>
<keyword evidence="1" id="KW-0378">Hydrolase</keyword>
<dbReference type="InterPro" id="IPR013783">
    <property type="entry name" value="Ig-like_fold"/>
</dbReference>
<dbReference type="SUPFAM" id="SSF49265">
    <property type="entry name" value="Fibronectin type III"/>
    <property type="match status" value="1"/>
</dbReference>
<dbReference type="PROSITE" id="PS50853">
    <property type="entry name" value="FN3"/>
    <property type="match status" value="2"/>
</dbReference>
<feature type="signal peptide" evidence="3">
    <location>
        <begin position="1"/>
        <end position="38"/>
    </location>
</feature>
<evidence type="ECO:0000256" key="1">
    <source>
        <dbReference type="ARBA" id="ARBA00023295"/>
    </source>
</evidence>
<dbReference type="InterPro" id="IPR003961">
    <property type="entry name" value="FN3_dom"/>
</dbReference>